<gene>
    <name evidence="3" type="ORF">AAME72_04975</name>
</gene>
<reference evidence="3" key="1">
    <citation type="submission" date="2024-05" db="EMBL/GenBank/DDBJ databases">
        <title>The Natural Products Discovery Center: Release of the First 8490 Sequenced Strains for Exploring Actinobacteria Biosynthetic Diversity.</title>
        <authorList>
            <person name="Kalkreuter E."/>
            <person name="Kautsar S.A."/>
            <person name="Yang D."/>
            <person name="Bader C.D."/>
            <person name="Teijaro C.N."/>
            <person name="Fluegel L."/>
            <person name="Davis C.M."/>
            <person name="Simpson J.R."/>
            <person name="Lauterbach L."/>
            <person name="Steele A.D."/>
            <person name="Gui C."/>
            <person name="Meng S."/>
            <person name="Li G."/>
            <person name="Viehrig K."/>
            <person name="Ye F."/>
            <person name="Su P."/>
            <person name="Kiefer A.F."/>
            <person name="Nichols A."/>
            <person name="Cepeda A.J."/>
            <person name="Yan W."/>
            <person name="Fan B."/>
            <person name="Jiang Y."/>
            <person name="Adhikari A."/>
            <person name="Zheng C.-J."/>
            <person name="Schuster L."/>
            <person name="Cowan T.M."/>
            <person name="Smanski M.J."/>
            <person name="Chevrette M.G."/>
            <person name="de Carvalho L.P.S."/>
            <person name="Shen B."/>
        </authorList>
    </citation>
    <scope>NUCLEOTIDE SEQUENCE</scope>
    <source>
        <strain evidence="3">NPDC080035</strain>
    </source>
</reference>
<name>A0AAU7GFC8_9MICO</name>
<dbReference type="InterPro" id="IPR032710">
    <property type="entry name" value="NTF2-like_dom_sf"/>
</dbReference>
<keyword evidence="1" id="KW-0732">Signal</keyword>
<feature type="domain" description="SnoaL-like" evidence="2">
    <location>
        <begin position="19"/>
        <end position="113"/>
    </location>
</feature>
<dbReference type="InterPro" id="IPR037401">
    <property type="entry name" value="SnoaL-like"/>
</dbReference>
<dbReference type="InterPro" id="IPR011944">
    <property type="entry name" value="Steroid_delta5-4_isomerase"/>
</dbReference>
<organism evidence="3">
    <name type="scientific">Leifsonia sp. NPDC080035</name>
    <dbReference type="NCBI Taxonomy" id="3143936"/>
    <lineage>
        <taxon>Bacteria</taxon>
        <taxon>Bacillati</taxon>
        <taxon>Actinomycetota</taxon>
        <taxon>Actinomycetes</taxon>
        <taxon>Micrococcales</taxon>
        <taxon>Microbacteriaceae</taxon>
        <taxon>Leifsonia</taxon>
    </lineage>
</organism>
<evidence type="ECO:0000313" key="3">
    <source>
        <dbReference type="EMBL" id="XBM49214.1"/>
    </source>
</evidence>
<dbReference type="AlphaFoldDB" id="A0AAU7GFC8"/>
<protein>
    <submittedName>
        <fullName evidence="3">Nuclear transport factor 2 family protein</fullName>
    </submittedName>
</protein>
<sequence length="119" mass="12687">MTASTVPAVPALTALAVVADQVAAFNAHDLEAFVATYAEDAVVVGVAAEPLVGRDALRAFYGDRLTHPDLRCEIDATTLFGERWVVARESVIRDGVGTETIATFDVRDGLIRRASMLKA</sequence>
<dbReference type="RefSeq" id="WP_348789133.1">
    <property type="nucleotide sequence ID" value="NZ_CP157390.1"/>
</dbReference>
<dbReference type="NCBIfam" id="TIGR02246">
    <property type="entry name" value="SgcJ/EcaC family oxidoreductase"/>
    <property type="match status" value="1"/>
</dbReference>
<evidence type="ECO:0000259" key="2">
    <source>
        <dbReference type="Pfam" id="PF12680"/>
    </source>
</evidence>
<feature type="chain" id="PRO_5043975031" evidence="1">
    <location>
        <begin position="20"/>
        <end position="119"/>
    </location>
</feature>
<feature type="signal peptide" evidence="1">
    <location>
        <begin position="1"/>
        <end position="19"/>
    </location>
</feature>
<accession>A0AAU7GFC8</accession>
<dbReference type="EMBL" id="CP157390">
    <property type="protein sequence ID" value="XBM49214.1"/>
    <property type="molecule type" value="Genomic_DNA"/>
</dbReference>
<proteinExistence type="predicted"/>
<evidence type="ECO:0000256" key="1">
    <source>
        <dbReference type="SAM" id="SignalP"/>
    </source>
</evidence>
<dbReference type="SUPFAM" id="SSF54427">
    <property type="entry name" value="NTF2-like"/>
    <property type="match status" value="1"/>
</dbReference>
<dbReference type="Gene3D" id="3.10.450.50">
    <property type="match status" value="1"/>
</dbReference>
<dbReference type="Pfam" id="PF12680">
    <property type="entry name" value="SnoaL_2"/>
    <property type="match status" value="1"/>
</dbReference>